<dbReference type="PROSITE" id="PS51312">
    <property type="entry name" value="SB"/>
    <property type="match status" value="1"/>
</dbReference>
<evidence type="ECO:0000313" key="15">
    <source>
        <dbReference type="WBParaSite" id="DME_0000150401-mRNA-1"/>
    </source>
</evidence>
<sequence length="385" mass="43314">MTTDSLVASLLHRTKAKYIESAKSDIIIALNSFPDLSPEAENFVFPDGHRRLSFRLKGTIPVFYKGNTYNIPVALYLWDTHPYYAPICFVCPTSTMMIKESKTVDKQGRIYLPYLTDWRFPGYDLSGLLQVMACYFQESCPVFAKPTSGAGAPSQPQQPYTPYPLSNQSSQQPYIPYSTSSAPGMPANPLTNSQLPNFSNYPSLFSNAASQSSHLSGTIQPEHLKASLLSAVEDKIRKRLREKLGTIHAEIASIRQTHSDLRAGQQELKKIKDQLVNEQKNLDEILNIYKNKKAEIDSVISSFNDDADLDIDSVINACTPLHRQLLRCYVQDCAIDDAIYFLGQGLKSGRLTLPNYLKEVRQLSRKQFIHRATLLKCRIKAKLPV</sequence>
<dbReference type="GO" id="GO:0008333">
    <property type="term" value="P:endosome to lysosome transport"/>
    <property type="evidence" value="ECO:0007669"/>
    <property type="project" value="TreeGrafter"/>
</dbReference>
<evidence type="ECO:0000259" key="11">
    <source>
        <dbReference type="PROSITE" id="PS51322"/>
    </source>
</evidence>
<evidence type="ECO:0000256" key="5">
    <source>
        <dbReference type="ARBA" id="ARBA00022927"/>
    </source>
</evidence>
<dbReference type="PANTHER" id="PTHR23306">
    <property type="entry name" value="TUMOR SUSCEPTIBILITY GENE 101 PROTEIN-RELATED"/>
    <property type="match status" value="1"/>
</dbReference>
<dbReference type="GO" id="GO:0043130">
    <property type="term" value="F:ubiquitin binding"/>
    <property type="evidence" value="ECO:0007669"/>
    <property type="project" value="TreeGrafter"/>
</dbReference>
<dbReference type="Proteomes" id="UP000274756">
    <property type="component" value="Unassembled WGS sequence"/>
</dbReference>
<dbReference type="AlphaFoldDB" id="A0A0N4U421"/>
<name>A0A0N4U421_DRAME</name>
<dbReference type="SUPFAM" id="SSF140111">
    <property type="entry name" value="Endosomal sorting complex assembly domain"/>
    <property type="match status" value="1"/>
</dbReference>
<evidence type="ECO:0000313" key="13">
    <source>
        <dbReference type="Proteomes" id="UP000038040"/>
    </source>
</evidence>
<dbReference type="Gene3D" id="3.10.110.10">
    <property type="entry name" value="Ubiquitin Conjugating Enzyme"/>
    <property type="match status" value="1"/>
</dbReference>
<dbReference type="OrthoDB" id="306304at2759"/>
<dbReference type="InterPro" id="IPR052070">
    <property type="entry name" value="ESCRT-I_UEV_domain"/>
</dbReference>
<gene>
    <name evidence="12" type="ORF">DME_LOCUS5864</name>
</gene>
<comment type="subcellular location">
    <subcellularLocation>
        <location evidence="1">Endosome</location>
    </subcellularLocation>
</comment>
<dbReference type="InterPro" id="IPR008883">
    <property type="entry name" value="UEV_N"/>
</dbReference>
<evidence type="ECO:0000313" key="12">
    <source>
        <dbReference type="EMBL" id="VDN55891.1"/>
    </source>
</evidence>
<dbReference type="InterPro" id="IPR017916">
    <property type="entry name" value="SB_dom"/>
</dbReference>
<feature type="region of interest" description="Disordered" evidence="9">
    <location>
        <begin position="147"/>
        <end position="172"/>
    </location>
</feature>
<dbReference type="InterPro" id="IPR037202">
    <property type="entry name" value="ESCRT_assembly_dom"/>
</dbReference>
<evidence type="ECO:0000256" key="7">
    <source>
        <dbReference type="PROSITE-ProRule" id="PRU00644"/>
    </source>
</evidence>
<dbReference type="CDD" id="cd11685">
    <property type="entry name" value="UEV_TSG101-like"/>
    <property type="match status" value="1"/>
</dbReference>
<keyword evidence="5 7" id="KW-0653">Protein transport</keyword>
<evidence type="ECO:0000256" key="8">
    <source>
        <dbReference type="SAM" id="Coils"/>
    </source>
</evidence>
<dbReference type="Gene3D" id="6.10.140.820">
    <property type="match status" value="1"/>
</dbReference>
<keyword evidence="3 7" id="KW-0813">Transport</keyword>
<comment type="similarity">
    <text evidence="2">Belongs to the ubiquitin-conjugating enzyme family. UEV subfamily.</text>
</comment>
<dbReference type="SUPFAM" id="SSF54495">
    <property type="entry name" value="UBC-like"/>
    <property type="match status" value="1"/>
</dbReference>
<dbReference type="Pfam" id="PF09454">
    <property type="entry name" value="Vps23_core"/>
    <property type="match status" value="1"/>
</dbReference>
<dbReference type="Pfam" id="PF05743">
    <property type="entry name" value="UEV"/>
    <property type="match status" value="1"/>
</dbReference>
<feature type="coiled-coil region" evidence="8">
    <location>
        <begin position="261"/>
        <end position="295"/>
    </location>
</feature>
<evidence type="ECO:0000259" key="10">
    <source>
        <dbReference type="PROSITE" id="PS51312"/>
    </source>
</evidence>
<dbReference type="PANTHER" id="PTHR23306:SF3">
    <property type="entry name" value="TUMOR SUPPRESSOR PROTEIN 101"/>
    <property type="match status" value="1"/>
</dbReference>
<reference evidence="12 14" key="2">
    <citation type="submission" date="2018-11" db="EMBL/GenBank/DDBJ databases">
        <authorList>
            <consortium name="Pathogen Informatics"/>
        </authorList>
    </citation>
    <scope>NUCLEOTIDE SEQUENCE [LARGE SCALE GENOMIC DNA]</scope>
</reference>
<reference evidence="15" key="1">
    <citation type="submission" date="2017-02" db="UniProtKB">
        <authorList>
            <consortium name="WormBaseParasite"/>
        </authorList>
    </citation>
    <scope>IDENTIFICATION</scope>
</reference>
<evidence type="ECO:0000256" key="4">
    <source>
        <dbReference type="ARBA" id="ARBA00022753"/>
    </source>
</evidence>
<dbReference type="Proteomes" id="UP000038040">
    <property type="component" value="Unplaced"/>
</dbReference>
<dbReference type="GO" id="GO:0000813">
    <property type="term" value="C:ESCRT I complex"/>
    <property type="evidence" value="ECO:0007669"/>
    <property type="project" value="TreeGrafter"/>
</dbReference>
<dbReference type="GO" id="GO:0015031">
    <property type="term" value="P:protein transport"/>
    <property type="evidence" value="ECO:0007669"/>
    <property type="project" value="UniProtKB-UniRule"/>
</dbReference>
<feature type="domain" description="SB" evidence="10">
    <location>
        <begin position="319"/>
        <end position="385"/>
    </location>
</feature>
<keyword evidence="6 8" id="KW-0175">Coiled coil</keyword>
<evidence type="ECO:0000256" key="3">
    <source>
        <dbReference type="ARBA" id="ARBA00022448"/>
    </source>
</evidence>
<evidence type="ECO:0000313" key="14">
    <source>
        <dbReference type="Proteomes" id="UP000274756"/>
    </source>
</evidence>
<evidence type="ECO:0000256" key="1">
    <source>
        <dbReference type="ARBA" id="ARBA00004177"/>
    </source>
</evidence>
<dbReference type="EMBL" id="UYYG01001153">
    <property type="protein sequence ID" value="VDN55891.1"/>
    <property type="molecule type" value="Genomic_DNA"/>
</dbReference>
<proteinExistence type="inferred from homology"/>
<dbReference type="STRING" id="318479.A0A0N4U421"/>
<dbReference type="InterPro" id="IPR016135">
    <property type="entry name" value="UBQ-conjugating_enzyme/RWD"/>
</dbReference>
<evidence type="ECO:0000256" key="2">
    <source>
        <dbReference type="ARBA" id="ARBA00009594"/>
    </source>
</evidence>
<keyword evidence="4" id="KW-0967">Endosome</keyword>
<evidence type="ECO:0000256" key="9">
    <source>
        <dbReference type="SAM" id="MobiDB-lite"/>
    </source>
</evidence>
<evidence type="ECO:0000256" key="6">
    <source>
        <dbReference type="ARBA" id="ARBA00023054"/>
    </source>
</evidence>
<dbReference type="PROSITE" id="PS51322">
    <property type="entry name" value="UEV"/>
    <property type="match status" value="1"/>
</dbReference>
<feature type="compositionally biased region" description="Low complexity" evidence="9">
    <location>
        <begin position="153"/>
        <end position="164"/>
    </location>
</feature>
<dbReference type="WBParaSite" id="DME_0000150401-mRNA-1">
    <property type="protein sequence ID" value="DME_0000150401-mRNA-1"/>
    <property type="gene ID" value="DME_0000150401"/>
</dbReference>
<feature type="domain" description="UEV" evidence="11">
    <location>
        <begin position="3"/>
        <end position="146"/>
    </location>
</feature>
<accession>A0A0N4U421</accession>
<keyword evidence="14" id="KW-1185">Reference proteome</keyword>
<dbReference type="Gene3D" id="6.10.250.370">
    <property type="match status" value="1"/>
</dbReference>
<protein>
    <submittedName>
        <fullName evidence="15">Tumor susceptibility gene 101 protein</fullName>
    </submittedName>
</protein>
<organism evidence="13 15">
    <name type="scientific">Dracunculus medinensis</name>
    <name type="common">Guinea worm</name>
    <dbReference type="NCBI Taxonomy" id="318479"/>
    <lineage>
        <taxon>Eukaryota</taxon>
        <taxon>Metazoa</taxon>
        <taxon>Ecdysozoa</taxon>
        <taxon>Nematoda</taxon>
        <taxon>Chromadorea</taxon>
        <taxon>Rhabditida</taxon>
        <taxon>Spirurina</taxon>
        <taxon>Dracunculoidea</taxon>
        <taxon>Dracunculidae</taxon>
        <taxon>Dracunculus</taxon>
    </lineage>
</organism>